<accession>A0AAU9KNS0</accession>
<organism evidence="1 2">
    <name type="scientific">Peronospora belbahrii</name>
    <dbReference type="NCBI Taxonomy" id="622444"/>
    <lineage>
        <taxon>Eukaryota</taxon>
        <taxon>Sar</taxon>
        <taxon>Stramenopiles</taxon>
        <taxon>Oomycota</taxon>
        <taxon>Peronosporomycetes</taxon>
        <taxon>Peronosporales</taxon>
        <taxon>Peronosporaceae</taxon>
        <taxon>Peronospora</taxon>
    </lineage>
</organism>
<gene>
    <name evidence="1" type="ORF">PBS003_LOCUS1059</name>
</gene>
<dbReference type="EMBL" id="CAKKTJ010000095">
    <property type="protein sequence ID" value="CAH0474195.1"/>
    <property type="molecule type" value="Genomic_DNA"/>
</dbReference>
<sequence length="185" mass="20858">MEILYKQKMETGLNTIKSETVKQVRWGAVSVLEFDVSYNASAVPESGGPPVGLIGQPTYHSYSILPVEDDANVTDSEYEGAESDRDTEVAMLNAPRSLGYSRRNRKQLWLNPMERARILAEDQAFAMDDIALICQDVRATLDLRAISRWDEVTELLKVSRAPRQDANLLRCDIVYGSSREKVLLY</sequence>
<name>A0AAU9KNS0_9STRA</name>
<comment type="caution">
    <text evidence="1">The sequence shown here is derived from an EMBL/GenBank/DDBJ whole genome shotgun (WGS) entry which is preliminary data.</text>
</comment>
<protein>
    <submittedName>
        <fullName evidence="1">Uncharacterized protein</fullName>
    </submittedName>
</protein>
<evidence type="ECO:0000313" key="2">
    <source>
        <dbReference type="Proteomes" id="UP001160483"/>
    </source>
</evidence>
<evidence type="ECO:0000313" key="1">
    <source>
        <dbReference type="EMBL" id="CAH0474195.1"/>
    </source>
</evidence>
<reference evidence="1" key="1">
    <citation type="submission" date="2021-11" db="EMBL/GenBank/DDBJ databases">
        <authorList>
            <person name="Islam A."/>
            <person name="Islam S."/>
            <person name="Flora M.S."/>
            <person name="Rahman M."/>
            <person name="Ziaur R.M."/>
            <person name="Epstein J.H."/>
            <person name="Hassan M."/>
            <person name="Klassen M."/>
            <person name="Woodard K."/>
            <person name="Webb A."/>
            <person name="Webby R.J."/>
            <person name="El Zowalaty M.E."/>
        </authorList>
    </citation>
    <scope>NUCLEOTIDE SEQUENCE</scope>
    <source>
        <strain evidence="1">Pbs3</strain>
    </source>
</reference>
<dbReference type="AlphaFoldDB" id="A0AAU9KNS0"/>
<proteinExistence type="predicted"/>
<dbReference type="Proteomes" id="UP001160483">
    <property type="component" value="Unassembled WGS sequence"/>
</dbReference>